<dbReference type="InterPro" id="IPR013320">
    <property type="entry name" value="ConA-like_dom_sf"/>
</dbReference>
<proteinExistence type="predicted"/>
<organism evidence="2">
    <name type="scientific">Tuwongella immobilis</name>
    <dbReference type="NCBI Taxonomy" id="692036"/>
    <lineage>
        <taxon>Bacteria</taxon>
        <taxon>Pseudomonadati</taxon>
        <taxon>Planctomycetota</taxon>
        <taxon>Planctomycetia</taxon>
        <taxon>Gemmatales</taxon>
        <taxon>Gemmataceae</taxon>
        <taxon>Tuwongella</taxon>
    </lineage>
</organism>
<dbReference type="Proteomes" id="UP000464378">
    <property type="component" value="Chromosome"/>
</dbReference>
<protein>
    <recommendedName>
        <fullName evidence="4">Neutral/alkaline non-lysosomal ceramidase N-terminal domain-containing protein</fullName>
    </recommendedName>
</protein>
<dbReference type="Gene3D" id="2.60.120.200">
    <property type="match status" value="1"/>
</dbReference>
<reference evidence="2" key="1">
    <citation type="submission" date="2019-04" db="EMBL/GenBank/DDBJ databases">
        <authorList>
            <consortium name="Science for Life Laboratories"/>
        </authorList>
    </citation>
    <scope>NUCLEOTIDE SEQUENCE</scope>
    <source>
        <strain evidence="2">MBLW1</strain>
    </source>
</reference>
<gene>
    <name evidence="2" type="ORF">GMBLW1_15110</name>
</gene>
<name>A0A6C2YML1_9BACT</name>
<dbReference type="SUPFAM" id="SSF49899">
    <property type="entry name" value="Concanavalin A-like lectins/glucanases"/>
    <property type="match status" value="1"/>
</dbReference>
<accession>A0A6C2YML1</accession>
<dbReference type="EMBL" id="LR593887">
    <property type="protein sequence ID" value="VTS01432.1"/>
    <property type="molecule type" value="Genomic_DNA"/>
</dbReference>
<keyword evidence="3" id="KW-1185">Reference proteome</keyword>
<dbReference type="KEGG" id="tim:GMBLW1_15110"/>
<keyword evidence="1" id="KW-0732">Signal</keyword>
<dbReference type="RefSeq" id="WP_162657625.1">
    <property type="nucleotide sequence ID" value="NZ_LR593887.1"/>
</dbReference>
<sequence>MSGVQFRFVSILVCCLLPTASVFAAPFEVGAAIIDVTPERFPVAVNCSFTQRLESKISDPLHARCLILQQGSTRILLMVVDNCMMPREFLDLVKQQIQESLSIPIERQLISATHTHTAPAVMGCLGSDPDPKYREFLMAHLVRVARMADSTRTQAEMGYTVINAESFTHNRRWILRSDRMRADPFGRTNVRANMHPGYQSPDFIGPSGPKDPDLTIVSFRKPNGPLLAVLSNFSMHYFGSSGVSADYFGEYCATLSQELAKNQAHPVVMMSQGTSGDLQWMDYSQSRPWTDRQSYVRDLVNHAKRGIETIKYEVVNHLDMDEQKVTFSRRLPSEEQLRWAKEIVKKQQTPLPISQPEIYAREQLLIHQDQRRELRLQSIRMNEFAIAAIPNEVFAITGLKLKRFSPFQTTCVIELANGAEGYIPPPEQHTLGGYTTWPARTAGLSIDAEPQITGLLLKSFEKLANRPRKTPPPIQDDATKLTIESKPNQYFHFEELSGEILHSHIGMNHATREPGVVFGLDGPALESNRMNRCIHFAGGRIRSQISSTTEFTISGWVWNGMPTEDRPITGYLISSGQDGDQQAKGVHLGISGKALNRPGVLFLYNGNRHQETALGKTPLMPKKWYHFAWVQRGSESQLYLNGELELQHQWTSSLDFSPTLFFGGRSDGFSGLEGRLDEVSIFPKALSPQTIHKLSTTSKSIP</sequence>
<dbReference type="AlphaFoldDB" id="A0A6C2YML1"/>
<feature type="signal peptide" evidence="1">
    <location>
        <begin position="1"/>
        <end position="24"/>
    </location>
</feature>
<feature type="chain" id="PRO_5036172766" description="Neutral/alkaline non-lysosomal ceramidase N-terminal domain-containing protein" evidence="1">
    <location>
        <begin position="25"/>
        <end position="702"/>
    </location>
</feature>
<dbReference type="EMBL" id="LR586016">
    <property type="protein sequence ID" value="VIP02449.1"/>
    <property type="molecule type" value="Genomic_DNA"/>
</dbReference>
<dbReference type="InParanoid" id="A0A6C2YML1"/>
<dbReference type="Pfam" id="PF13385">
    <property type="entry name" value="Laminin_G_3"/>
    <property type="match status" value="1"/>
</dbReference>
<evidence type="ECO:0000313" key="3">
    <source>
        <dbReference type="Proteomes" id="UP000464378"/>
    </source>
</evidence>
<evidence type="ECO:0000256" key="1">
    <source>
        <dbReference type="SAM" id="SignalP"/>
    </source>
</evidence>
<evidence type="ECO:0000313" key="2">
    <source>
        <dbReference type="EMBL" id="VIP02449.1"/>
    </source>
</evidence>
<evidence type="ECO:0008006" key="4">
    <source>
        <dbReference type="Google" id="ProtNLM"/>
    </source>
</evidence>